<dbReference type="SUPFAM" id="SSF54211">
    <property type="entry name" value="Ribosomal protein S5 domain 2-like"/>
    <property type="match status" value="1"/>
</dbReference>
<dbReference type="GO" id="GO:0004519">
    <property type="term" value="F:endonuclease activity"/>
    <property type="evidence" value="ECO:0007669"/>
    <property type="project" value="UniProtKB-KW"/>
</dbReference>
<dbReference type="InterPro" id="IPR036890">
    <property type="entry name" value="HATPase_C_sf"/>
</dbReference>
<dbReference type="NCBIfam" id="NF000953">
    <property type="entry name" value="PRK00095.2-4"/>
    <property type="match status" value="1"/>
</dbReference>
<evidence type="ECO:0000313" key="8">
    <source>
        <dbReference type="EMBL" id="PLR07925.1"/>
    </source>
</evidence>
<dbReference type="GO" id="GO:0140664">
    <property type="term" value="F:ATP-dependent DNA damage sensor activity"/>
    <property type="evidence" value="ECO:0007669"/>
    <property type="project" value="InterPro"/>
</dbReference>
<dbReference type="InterPro" id="IPR042120">
    <property type="entry name" value="MutL_C_dimsub"/>
</dbReference>
<dbReference type="CDD" id="cd16926">
    <property type="entry name" value="HATPase_MutL-MLH-PMS-like"/>
    <property type="match status" value="1"/>
</dbReference>
<evidence type="ECO:0000256" key="3">
    <source>
        <dbReference type="ARBA" id="ARBA00022763"/>
    </source>
</evidence>
<dbReference type="InterPro" id="IPR014790">
    <property type="entry name" value="MutL_C"/>
</dbReference>
<comment type="similarity">
    <text evidence="1 5">Belongs to the DNA mismatch repair MutL/HexB family.</text>
</comment>
<evidence type="ECO:0000256" key="2">
    <source>
        <dbReference type="ARBA" id="ARBA00021975"/>
    </source>
</evidence>
<dbReference type="Gene3D" id="3.30.230.10">
    <property type="match status" value="1"/>
</dbReference>
<dbReference type="InterPro" id="IPR020667">
    <property type="entry name" value="DNA_mismatch_repair_MutL"/>
</dbReference>
<keyword evidence="4 5" id="KW-0234">DNA repair</keyword>
<evidence type="ECO:0000259" key="6">
    <source>
        <dbReference type="SMART" id="SM00853"/>
    </source>
</evidence>
<comment type="caution">
    <text evidence="8">The sequence shown here is derived from an EMBL/GenBank/DDBJ whole genome shotgun (WGS) entry which is preliminary data.</text>
</comment>
<dbReference type="FunFam" id="3.30.565.10:FF:000003">
    <property type="entry name" value="DNA mismatch repair endonuclease MutL"/>
    <property type="match status" value="1"/>
</dbReference>
<evidence type="ECO:0000313" key="9">
    <source>
        <dbReference type="Proteomes" id="UP000234483"/>
    </source>
</evidence>
<dbReference type="InterPro" id="IPR037198">
    <property type="entry name" value="MutL_C_sf"/>
</dbReference>
<dbReference type="GO" id="GO:0016887">
    <property type="term" value="F:ATP hydrolysis activity"/>
    <property type="evidence" value="ECO:0007669"/>
    <property type="project" value="InterPro"/>
</dbReference>
<dbReference type="Gene3D" id="3.30.1370.100">
    <property type="entry name" value="MutL, C-terminal domain, regulatory subdomain"/>
    <property type="match status" value="1"/>
</dbReference>
<keyword evidence="8" id="KW-0378">Hydrolase</keyword>
<evidence type="ECO:0000256" key="5">
    <source>
        <dbReference type="HAMAP-Rule" id="MF_00149"/>
    </source>
</evidence>
<accession>A0A2N5CNA2</accession>
<dbReference type="InterPro" id="IPR002099">
    <property type="entry name" value="MutL/Mlh/PMS"/>
</dbReference>
<dbReference type="InterPro" id="IPR013507">
    <property type="entry name" value="DNA_mismatch_S5_2-like"/>
</dbReference>
<dbReference type="InterPro" id="IPR038973">
    <property type="entry name" value="MutL/Mlh/Pms-like"/>
</dbReference>
<dbReference type="GO" id="GO:0032300">
    <property type="term" value="C:mismatch repair complex"/>
    <property type="evidence" value="ECO:0007669"/>
    <property type="project" value="InterPro"/>
</dbReference>
<evidence type="ECO:0000256" key="1">
    <source>
        <dbReference type="ARBA" id="ARBA00006082"/>
    </source>
</evidence>
<dbReference type="SMART" id="SM00853">
    <property type="entry name" value="MutL_C"/>
    <property type="match status" value="1"/>
</dbReference>
<dbReference type="InterPro" id="IPR014762">
    <property type="entry name" value="DNA_mismatch_repair_CS"/>
</dbReference>
<dbReference type="GO" id="GO:0005524">
    <property type="term" value="F:ATP binding"/>
    <property type="evidence" value="ECO:0007669"/>
    <property type="project" value="InterPro"/>
</dbReference>
<dbReference type="NCBIfam" id="TIGR00585">
    <property type="entry name" value="mutl"/>
    <property type="match status" value="1"/>
</dbReference>
<name>A0A2N5CNA2_9CAUL</name>
<dbReference type="PANTHER" id="PTHR10073:SF12">
    <property type="entry name" value="DNA MISMATCH REPAIR PROTEIN MLH1"/>
    <property type="match status" value="1"/>
</dbReference>
<keyword evidence="8" id="KW-0540">Nuclease</keyword>
<sequence length="655" mass="70371">MPIRRLPPETVNRIAAGEVVERPASAIKELVDNAIDAGATRIEVEAHGGGLTRIMVADDGCGMSAEELPVAIERHATSKLAPDDEGLWDLLRIHTMGFRGEALPSIGSVARLSISSRAKGQREAWSILVEGGRVDDVAPAAFAGDNGTRIEVRDLFYATPARLKFMKSERAEAQAITEELKRQAMAHEAVGFSLDIDGRRILRLPPEHPGPQGRLARLAAVLGRDFQDNALEIDQIRDGVRLSGFAGLPTYNRGNAAHQYLFVNDRPVRDRLLQGALRAAYADFLARDRHPSAALYVTLDPTEVDINVHPAKAEVRFRDPSLVRGLIVGALRHALAGAGHRASTTTAAQALDSIRPQSVFPGYQPNSYQGGPSPAGFSAWREGGWTPPTQRPMDLPGLSDVSARHEARPEEAYQTLGGGFGGGGFGGGVAEAVREAAYGGYDAPPNVAYPGPDAPAQPFDPIDFPLGAARAQVHETYIVSQTRDGVVIVDQHAAHERLVYERMKHEMEAGGVARQTLLLPEVVELDPAEAERVVARAEELAALGLVLESFGPGAVLVRETPALLGKADAAGLVRDIADDLAENGQALALKERLEEVCSTMACHGSVRAGRRLAAAEMNALLREMEATPHSGQCNHGRPTYVELKLSDIEKLFGRR</sequence>
<dbReference type="Pfam" id="PF08676">
    <property type="entry name" value="MutL_C"/>
    <property type="match status" value="1"/>
</dbReference>
<dbReference type="CDD" id="cd03482">
    <property type="entry name" value="MutL_Trans_MutL"/>
    <property type="match status" value="1"/>
</dbReference>
<dbReference type="EMBL" id="PJRQ01000044">
    <property type="protein sequence ID" value="PLR07925.1"/>
    <property type="molecule type" value="Genomic_DNA"/>
</dbReference>
<keyword evidence="8" id="KW-0255">Endonuclease</keyword>
<feature type="domain" description="DNA mismatch repair protein S5" evidence="7">
    <location>
        <begin position="218"/>
        <end position="336"/>
    </location>
</feature>
<dbReference type="SUPFAM" id="SSF118116">
    <property type="entry name" value="DNA mismatch repair protein MutL"/>
    <property type="match status" value="1"/>
</dbReference>
<dbReference type="PROSITE" id="PS00058">
    <property type="entry name" value="DNA_MISMATCH_REPAIR_1"/>
    <property type="match status" value="1"/>
</dbReference>
<keyword evidence="3 5" id="KW-0227">DNA damage</keyword>
<dbReference type="InterPro" id="IPR014721">
    <property type="entry name" value="Ribsml_uS5_D2-typ_fold_subgr"/>
</dbReference>
<evidence type="ECO:0000256" key="4">
    <source>
        <dbReference type="ARBA" id="ARBA00023204"/>
    </source>
</evidence>
<dbReference type="InterPro" id="IPR020568">
    <property type="entry name" value="Ribosomal_Su5_D2-typ_SF"/>
</dbReference>
<evidence type="ECO:0000259" key="7">
    <source>
        <dbReference type="SMART" id="SM01340"/>
    </source>
</evidence>
<gene>
    <name evidence="5" type="primary">mutL</name>
    <name evidence="8" type="ORF">CFHF_22135</name>
</gene>
<dbReference type="AlphaFoldDB" id="A0A2N5CNA2"/>
<dbReference type="Proteomes" id="UP000234483">
    <property type="component" value="Unassembled WGS sequence"/>
</dbReference>
<dbReference type="InterPro" id="IPR042121">
    <property type="entry name" value="MutL_C_regsub"/>
</dbReference>
<dbReference type="Gene3D" id="3.30.565.10">
    <property type="entry name" value="Histidine kinase-like ATPase, C-terminal domain"/>
    <property type="match status" value="1"/>
</dbReference>
<dbReference type="Pfam" id="PF01119">
    <property type="entry name" value="DNA_mis_repair"/>
    <property type="match status" value="1"/>
</dbReference>
<dbReference type="Gene3D" id="3.30.1540.20">
    <property type="entry name" value="MutL, C-terminal domain, dimerisation subdomain"/>
    <property type="match status" value="1"/>
</dbReference>
<dbReference type="SUPFAM" id="SSF55874">
    <property type="entry name" value="ATPase domain of HSP90 chaperone/DNA topoisomerase II/histidine kinase"/>
    <property type="match status" value="1"/>
</dbReference>
<dbReference type="HAMAP" id="MF_00149">
    <property type="entry name" value="DNA_mis_repair"/>
    <property type="match status" value="1"/>
</dbReference>
<feature type="domain" description="MutL C-terminal dimerisation" evidence="6">
    <location>
        <begin position="469"/>
        <end position="612"/>
    </location>
</feature>
<protein>
    <recommendedName>
        <fullName evidence="2 5">DNA mismatch repair protein MutL</fullName>
    </recommendedName>
</protein>
<dbReference type="PANTHER" id="PTHR10073">
    <property type="entry name" value="DNA MISMATCH REPAIR PROTEIN MLH, PMS, MUTL"/>
    <property type="match status" value="1"/>
</dbReference>
<comment type="function">
    <text evidence="5">This protein is involved in the repair of mismatches in DNA. It is required for dam-dependent methyl-directed DNA mismatch repair. May act as a 'molecular matchmaker', a protein that promotes the formation of a stable complex between two or more DNA-binding proteins in an ATP-dependent manner without itself being part of a final effector complex.</text>
</comment>
<dbReference type="SMART" id="SM01340">
    <property type="entry name" value="DNA_mis_repair"/>
    <property type="match status" value="1"/>
</dbReference>
<dbReference type="GO" id="GO:0006298">
    <property type="term" value="P:mismatch repair"/>
    <property type="evidence" value="ECO:0007669"/>
    <property type="project" value="UniProtKB-UniRule"/>
</dbReference>
<proteinExistence type="inferred from homology"/>
<dbReference type="RefSeq" id="WP_101715091.1">
    <property type="nucleotide sequence ID" value="NZ_PJRQ01000044.1"/>
</dbReference>
<organism evidence="8 9">
    <name type="scientific">Caulobacter flavus</name>
    <dbReference type="NCBI Taxonomy" id="1679497"/>
    <lineage>
        <taxon>Bacteria</taxon>
        <taxon>Pseudomonadati</taxon>
        <taxon>Pseudomonadota</taxon>
        <taxon>Alphaproteobacteria</taxon>
        <taxon>Caulobacterales</taxon>
        <taxon>Caulobacteraceae</taxon>
        <taxon>Caulobacter</taxon>
    </lineage>
</organism>
<reference evidence="8 9" key="1">
    <citation type="submission" date="2017-12" db="EMBL/GenBank/DDBJ databases">
        <title>The genome sequence of Caulobacter flavus CGMCC1 15093.</title>
        <authorList>
            <person name="Gao J."/>
            <person name="Mao X."/>
            <person name="Sun J."/>
        </authorList>
    </citation>
    <scope>NUCLEOTIDE SEQUENCE [LARGE SCALE GENOMIC DNA]</scope>
    <source>
        <strain evidence="8 9">CGMCC1 15093</strain>
    </source>
</reference>
<dbReference type="Pfam" id="PF13589">
    <property type="entry name" value="HATPase_c_3"/>
    <property type="match status" value="1"/>
</dbReference>
<dbReference type="GO" id="GO:0030983">
    <property type="term" value="F:mismatched DNA binding"/>
    <property type="evidence" value="ECO:0007669"/>
    <property type="project" value="InterPro"/>
</dbReference>